<sequence>MKKLLDITNLSISYGNKPTVKGVSLRLDEGEIHCLVGGTGSGKSTILHAIAGISSKGVHITAGTIVFDDTDLLAVDEKKRRQLLGSRIALVFQNPESYFDSLMTVGDQFVEFLQYRNPAMKKETCLEVSAQALQEMRLDDPERLLKLYPFELSGGMLQRSSIAMAMLTKPKLLLADEPTSALDIVTQAKILGELIVLNKNTGTAILMVTHNMKVAETLADTVSVMYSGKIVESGDTQTVLHHPSNDYTKELIRSMPTMEEARLIE</sequence>
<evidence type="ECO:0000259" key="8">
    <source>
        <dbReference type="PROSITE" id="PS50893"/>
    </source>
</evidence>
<dbReference type="CDD" id="cd03257">
    <property type="entry name" value="ABC_NikE_OppD_transporters"/>
    <property type="match status" value="1"/>
</dbReference>
<comment type="subcellular location">
    <subcellularLocation>
        <location evidence="1">Cell membrane</location>
        <topology evidence="1">Peripheral membrane protein</topology>
    </subcellularLocation>
</comment>
<evidence type="ECO:0000313" key="9">
    <source>
        <dbReference type="EMBL" id="SDC46053.1"/>
    </source>
</evidence>
<dbReference type="InterPro" id="IPR027417">
    <property type="entry name" value="P-loop_NTPase"/>
</dbReference>
<dbReference type="SMART" id="SM00382">
    <property type="entry name" value="AAA"/>
    <property type="match status" value="1"/>
</dbReference>
<proteinExistence type="inferred from homology"/>
<dbReference type="InterPro" id="IPR003593">
    <property type="entry name" value="AAA+_ATPase"/>
</dbReference>
<dbReference type="EMBL" id="FMYW01000008">
    <property type="protein sequence ID" value="SDC46053.1"/>
    <property type="molecule type" value="Genomic_DNA"/>
</dbReference>
<reference evidence="10" key="1">
    <citation type="submission" date="2016-10" db="EMBL/GenBank/DDBJ databases">
        <authorList>
            <person name="Varghese N."/>
            <person name="Submissions S."/>
        </authorList>
    </citation>
    <scope>NUCLEOTIDE SEQUENCE [LARGE SCALE GENOMIC DNA]</scope>
    <source>
        <strain evidence="10">DSM 11005</strain>
    </source>
</reference>
<evidence type="ECO:0000256" key="5">
    <source>
        <dbReference type="ARBA" id="ARBA00022741"/>
    </source>
</evidence>
<dbReference type="PANTHER" id="PTHR43297:SF2">
    <property type="entry name" value="DIPEPTIDE TRANSPORT ATP-BINDING PROTEIN DPPD"/>
    <property type="match status" value="1"/>
</dbReference>
<keyword evidence="4" id="KW-1003">Cell membrane</keyword>
<keyword evidence="3" id="KW-0813">Transport</keyword>
<dbReference type="Pfam" id="PF00005">
    <property type="entry name" value="ABC_tran"/>
    <property type="match status" value="1"/>
</dbReference>
<keyword evidence="5" id="KW-0547">Nucleotide-binding</keyword>
<gene>
    <name evidence="9" type="ORF">SAMN04487864_1085</name>
</gene>
<dbReference type="PROSITE" id="PS50893">
    <property type="entry name" value="ABC_TRANSPORTER_2"/>
    <property type="match status" value="1"/>
</dbReference>
<dbReference type="GO" id="GO:0005524">
    <property type="term" value="F:ATP binding"/>
    <property type="evidence" value="ECO:0007669"/>
    <property type="project" value="UniProtKB-KW"/>
</dbReference>
<dbReference type="AlphaFoldDB" id="A0A1G6LS30"/>
<dbReference type="InterPro" id="IPR003439">
    <property type="entry name" value="ABC_transporter-like_ATP-bd"/>
</dbReference>
<dbReference type="RefSeq" id="WP_093730335.1">
    <property type="nucleotide sequence ID" value="NZ_FMYW01000008.1"/>
</dbReference>
<evidence type="ECO:0000256" key="1">
    <source>
        <dbReference type="ARBA" id="ARBA00004202"/>
    </source>
</evidence>
<protein>
    <submittedName>
        <fullName evidence="9">ABC-type dipeptide/oligopeptide/nickel transport system, ATPase component</fullName>
    </submittedName>
</protein>
<evidence type="ECO:0000313" key="10">
    <source>
        <dbReference type="Proteomes" id="UP000198943"/>
    </source>
</evidence>
<dbReference type="SUPFAM" id="SSF52540">
    <property type="entry name" value="P-loop containing nucleoside triphosphate hydrolases"/>
    <property type="match status" value="1"/>
</dbReference>
<accession>A0A1G6LS30</accession>
<evidence type="ECO:0000256" key="7">
    <source>
        <dbReference type="ARBA" id="ARBA00023136"/>
    </source>
</evidence>
<dbReference type="InterPro" id="IPR050388">
    <property type="entry name" value="ABC_Ni/Peptide_Import"/>
</dbReference>
<feature type="domain" description="ABC transporter" evidence="8">
    <location>
        <begin position="5"/>
        <end position="252"/>
    </location>
</feature>
<evidence type="ECO:0000256" key="6">
    <source>
        <dbReference type="ARBA" id="ARBA00022840"/>
    </source>
</evidence>
<keyword evidence="6" id="KW-0067">ATP-binding</keyword>
<evidence type="ECO:0000256" key="3">
    <source>
        <dbReference type="ARBA" id="ARBA00022448"/>
    </source>
</evidence>
<dbReference type="OrthoDB" id="9806285at2"/>
<evidence type="ECO:0000256" key="2">
    <source>
        <dbReference type="ARBA" id="ARBA00005417"/>
    </source>
</evidence>
<keyword evidence="7" id="KW-0472">Membrane</keyword>
<dbReference type="GO" id="GO:0005886">
    <property type="term" value="C:plasma membrane"/>
    <property type="evidence" value="ECO:0007669"/>
    <property type="project" value="UniProtKB-SubCell"/>
</dbReference>
<dbReference type="GO" id="GO:0016887">
    <property type="term" value="F:ATP hydrolysis activity"/>
    <property type="evidence" value="ECO:0007669"/>
    <property type="project" value="InterPro"/>
</dbReference>
<name>A0A1G6LS30_9FIRM</name>
<dbReference type="PANTHER" id="PTHR43297">
    <property type="entry name" value="OLIGOPEPTIDE TRANSPORT ATP-BINDING PROTEIN APPD"/>
    <property type="match status" value="1"/>
</dbReference>
<keyword evidence="10" id="KW-1185">Reference proteome</keyword>
<dbReference type="Gene3D" id="3.40.50.300">
    <property type="entry name" value="P-loop containing nucleotide triphosphate hydrolases"/>
    <property type="match status" value="1"/>
</dbReference>
<comment type="similarity">
    <text evidence="2">Belongs to the ABC transporter superfamily.</text>
</comment>
<dbReference type="Proteomes" id="UP000198943">
    <property type="component" value="Unassembled WGS sequence"/>
</dbReference>
<evidence type="ECO:0000256" key="4">
    <source>
        <dbReference type="ARBA" id="ARBA00022475"/>
    </source>
</evidence>
<organism evidence="9 10">
    <name type="scientific">Succiniclasticum ruminis</name>
    <dbReference type="NCBI Taxonomy" id="40841"/>
    <lineage>
        <taxon>Bacteria</taxon>
        <taxon>Bacillati</taxon>
        <taxon>Bacillota</taxon>
        <taxon>Negativicutes</taxon>
        <taxon>Acidaminococcales</taxon>
        <taxon>Acidaminococcaceae</taxon>
        <taxon>Succiniclasticum</taxon>
    </lineage>
</organism>